<dbReference type="AlphaFoldDB" id="A0A1W1XTL7"/>
<protein>
    <submittedName>
        <fullName evidence="1">Uncharacterized protein</fullName>
    </submittedName>
</protein>
<name>A0A1W1XTL7_9NEIS</name>
<gene>
    <name evidence="1" type="ORF">SAMN02745857_02800</name>
</gene>
<proteinExistence type="predicted"/>
<sequence length="103" mass="10803">MNDSTTSTAHPAAPLDLQLLHLHSTLLQRAVANGAGAYALIAITDLPTDDQTGADPAQHAEALICNDMQTPTHRRALGLALLRSGLACLEQDVEQGLKRLGVG</sequence>
<keyword evidence="2" id="KW-1185">Reference proteome</keyword>
<dbReference type="RefSeq" id="WP_084091429.1">
    <property type="nucleotide sequence ID" value="NZ_FWXD01000016.1"/>
</dbReference>
<dbReference type="Proteomes" id="UP000192761">
    <property type="component" value="Unassembled WGS sequence"/>
</dbReference>
<organism evidence="1 2">
    <name type="scientific">Andreprevotia lacus DSM 23236</name>
    <dbReference type="NCBI Taxonomy" id="1121001"/>
    <lineage>
        <taxon>Bacteria</taxon>
        <taxon>Pseudomonadati</taxon>
        <taxon>Pseudomonadota</taxon>
        <taxon>Betaproteobacteria</taxon>
        <taxon>Neisseriales</taxon>
        <taxon>Chitinibacteraceae</taxon>
        <taxon>Andreprevotia</taxon>
    </lineage>
</organism>
<evidence type="ECO:0000313" key="1">
    <source>
        <dbReference type="EMBL" id="SMC27303.1"/>
    </source>
</evidence>
<accession>A0A1W1XTL7</accession>
<reference evidence="1 2" key="1">
    <citation type="submission" date="2017-04" db="EMBL/GenBank/DDBJ databases">
        <authorList>
            <person name="Afonso C.L."/>
            <person name="Miller P.J."/>
            <person name="Scott M.A."/>
            <person name="Spackman E."/>
            <person name="Goraichik I."/>
            <person name="Dimitrov K.M."/>
            <person name="Suarez D.L."/>
            <person name="Swayne D.E."/>
        </authorList>
    </citation>
    <scope>NUCLEOTIDE SEQUENCE [LARGE SCALE GENOMIC DNA]</scope>
    <source>
        <strain evidence="1 2">DSM 23236</strain>
    </source>
</reference>
<dbReference type="EMBL" id="FWXD01000016">
    <property type="protein sequence ID" value="SMC27303.1"/>
    <property type="molecule type" value="Genomic_DNA"/>
</dbReference>
<evidence type="ECO:0000313" key="2">
    <source>
        <dbReference type="Proteomes" id="UP000192761"/>
    </source>
</evidence>